<protein>
    <recommendedName>
        <fullName evidence="2">3-phytase</fullName>
        <ecNumber evidence="2">3.1.3.8</ecNumber>
    </recommendedName>
</protein>
<name>A0ABR4FTR7_9EURO</name>
<feature type="signal peptide" evidence="4">
    <location>
        <begin position="1"/>
        <end position="18"/>
    </location>
</feature>
<comment type="similarity">
    <text evidence="1">Belongs to the histidine acid phosphatase family.</text>
</comment>
<dbReference type="InterPro" id="IPR033379">
    <property type="entry name" value="Acid_Pase_AS"/>
</dbReference>
<dbReference type="PANTHER" id="PTHR20963:SF43">
    <property type="entry name" value="PUTATIVE (AFU_ORTHOLOGUE AFUA_7G01240)-RELATED"/>
    <property type="match status" value="1"/>
</dbReference>
<keyword evidence="6" id="KW-1185">Reference proteome</keyword>
<evidence type="ECO:0000313" key="6">
    <source>
        <dbReference type="Proteomes" id="UP001610563"/>
    </source>
</evidence>
<dbReference type="SUPFAM" id="SSF53254">
    <property type="entry name" value="Phosphoglycerate mutase-like"/>
    <property type="match status" value="1"/>
</dbReference>
<dbReference type="Pfam" id="PF00328">
    <property type="entry name" value="His_Phos_2"/>
    <property type="match status" value="1"/>
</dbReference>
<dbReference type="PANTHER" id="PTHR20963">
    <property type="entry name" value="MULTIPLE INOSITOL POLYPHOSPHATE PHOSPHATASE-RELATED"/>
    <property type="match status" value="1"/>
</dbReference>
<evidence type="ECO:0000256" key="1">
    <source>
        <dbReference type="ARBA" id="ARBA00005375"/>
    </source>
</evidence>
<gene>
    <name evidence="5" type="ORF">BJX66DRAFT_328459</name>
</gene>
<keyword evidence="3" id="KW-0378">Hydrolase</keyword>
<dbReference type="InterPro" id="IPR029033">
    <property type="entry name" value="His_PPase_superfam"/>
</dbReference>
<dbReference type="EMBL" id="JBFTWV010000113">
    <property type="protein sequence ID" value="KAL2786663.1"/>
    <property type="molecule type" value="Genomic_DNA"/>
</dbReference>
<comment type="caution">
    <text evidence="5">The sequence shown here is derived from an EMBL/GenBank/DDBJ whole genome shotgun (WGS) entry which is preliminary data.</text>
</comment>
<feature type="chain" id="PRO_5046031550" description="3-phytase" evidence="4">
    <location>
        <begin position="19"/>
        <end position="516"/>
    </location>
</feature>
<evidence type="ECO:0000256" key="2">
    <source>
        <dbReference type="ARBA" id="ARBA00012632"/>
    </source>
</evidence>
<dbReference type="InterPro" id="IPR000560">
    <property type="entry name" value="His_Pase_clade-2"/>
</dbReference>
<accession>A0ABR4FTR7</accession>
<dbReference type="Proteomes" id="UP001610563">
    <property type="component" value="Unassembled WGS sequence"/>
</dbReference>
<evidence type="ECO:0000256" key="4">
    <source>
        <dbReference type="SAM" id="SignalP"/>
    </source>
</evidence>
<dbReference type="CDD" id="cd07061">
    <property type="entry name" value="HP_HAP_like"/>
    <property type="match status" value="1"/>
</dbReference>
<evidence type="ECO:0000313" key="5">
    <source>
        <dbReference type="EMBL" id="KAL2786663.1"/>
    </source>
</evidence>
<dbReference type="EC" id="3.1.3.8" evidence="2"/>
<organism evidence="5 6">
    <name type="scientific">Aspergillus keveii</name>
    <dbReference type="NCBI Taxonomy" id="714993"/>
    <lineage>
        <taxon>Eukaryota</taxon>
        <taxon>Fungi</taxon>
        <taxon>Dikarya</taxon>
        <taxon>Ascomycota</taxon>
        <taxon>Pezizomycotina</taxon>
        <taxon>Eurotiomycetes</taxon>
        <taxon>Eurotiomycetidae</taxon>
        <taxon>Eurotiales</taxon>
        <taxon>Aspergillaceae</taxon>
        <taxon>Aspergillus</taxon>
        <taxon>Aspergillus subgen. Nidulantes</taxon>
    </lineage>
</organism>
<keyword evidence="4" id="KW-0732">Signal</keyword>
<reference evidence="5 6" key="1">
    <citation type="submission" date="2024-07" db="EMBL/GenBank/DDBJ databases">
        <title>Section-level genome sequencing and comparative genomics of Aspergillus sections Usti and Cavernicolus.</title>
        <authorList>
            <consortium name="Lawrence Berkeley National Laboratory"/>
            <person name="Nybo J.L."/>
            <person name="Vesth T.C."/>
            <person name="Theobald S."/>
            <person name="Frisvad J.C."/>
            <person name="Larsen T.O."/>
            <person name="Kjaerboelling I."/>
            <person name="Rothschild-Mancinelli K."/>
            <person name="Lyhne E.K."/>
            <person name="Kogle M.E."/>
            <person name="Barry K."/>
            <person name="Clum A."/>
            <person name="Na H."/>
            <person name="Ledsgaard L."/>
            <person name="Lin J."/>
            <person name="Lipzen A."/>
            <person name="Kuo A."/>
            <person name="Riley R."/>
            <person name="Mondo S."/>
            <person name="Labutti K."/>
            <person name="Haridas S."/>
            <person name="Pangalinan J."/>
            <person name="Salamov A.A."/>
            <person name="Simmons B.A."/>
            <person name="Magnuson J.K."/>
            <person name="Chen J."/>
            <person name="Drula E."/>
            <person name="Henrissat B."/>
            <person name="Wiebenga A."/>
            <person name="Lubbers R.J."/>
            <person name="Gomes A.C."/>
            <person name="Makela M.R."/>
            <person name="Stajich J."/>
            <person name="Grigoriev I.V."/>
            <person name="Mortensen U.H."/>
            <person name="De Vries R.P."/>
            <person name="Baker S.E."/>
            <person name="Andersen M.R."/>
        </authorList>
    </citation>
    <scope>NUCLEOTIDE SEQUENCE [LARGE SCALE GENOMIC DNA]</scope>
    <source>
        <strain evidence="5 6">CBS 209.92</strain>
    </source>
</reference>
<evidence type="ECO:0000256" key="3">
    <source>
        <dbReference type="ARBA" id="ARBA00022801"/>
    </source>
</evidence>
<dbReference type="PROSITE" id="PS00616">
    <property type="entry name" value="HIS_ACID_PHOSPHAT_1"/>
    <property type="match status" value="1"/>
</dbReference>
<proteinExistence type="inferred from homology"/>
<sequence>MHFASLTVLLLAVAAANATRDWSSTTLVSSSTTELYDYGGVTATGPPPMLAETNPVYFDDQETFQPNDLLQTSQPIEGSEGRNIFHLMGNLSPYFAPEEGFGVDEYPLPNGANISQVHLLHRHGSRYPTGGEPLESIVGSLSFLNNYSLKLGVNSLVPKGREELFESGVNSSKLLVRSTTVERVVKSTQNFLAGFFGLDWQEHAEILQLVAADGFNSSLTASYICKNGARLATSPGIDAANEWRNIYLDKKTKMLSNWAGGFNWTVSDTANAQNLCPYETVALGYSPFCELFDYDEWEGFSYTMSIIMSSIVGFGSPISRATGIGWVEEFLARVNGHLLDIPAGLTSANLTLDRDPATFPLSQPLFFDFAHDVTILSVLSAFGITQFADILPASGPPADQQFHTDSITPFAARLNIEIIDAPHEVTGERSYKLEDNDDYIPATGRTRYVHFLLNQRTVPLHASFKECEQRDDGWCELETFLQIQKRSLGKAQFQYSCNGDWDMGPYGSVTNGVPAQ</sequence>
<dbReference type="Gene3D" id="3.40.50.1240">
    <property type="entry name" value="Phosphoglycerate mutase-like"/>
    <property type="match status" value="1"/>
</dbReference>